<reference evidence="2" key="1">
    <citation type="submission" date="2022-03" db="EMBL/GenBank/DDBJ databases">
        <authorList>
            <person name="Martin C."/>
        </authorList>
    </citation>
    <scope>NUCLEOTIDE SEQUENCE</scope>
</reference>
<comment type="caution">
    <text evidence="2">The sequence shown here is derived from an EMBL/GenBank/DDBJ whole genome shotgun (WGS) entry which is preliminary data.</text>
</comment>
<sequence length="123" mass="13307">MLGISNVLLMVISFGLGAQAVLDCPPCSKQELAKCVPQRKTPNCEPATRGCGCCKDKCALKQGETCSYLGLPCMAGLQCMYFPPGSKKGHLVGVRAEGKCRYPNEKVNSHKKIHLPMFDNFAV</sequence>
<accession>A0A8J1XKB2</accession>
<dbReference type="Gene3D" id="4.10.40.20">
    <property type="match status" value="1"/>
</dbReference>
<proteinExistence type="predicted"/>
<dbReference type="EMBL" id="CAIIXF020000011">
    <property type="protein sequence ID" value="CAH1798547.1"/>
    <property type="molecule type" value="Genomic_DNA"/>
</dbReference>
<evidence type="ECO:0000256" key="1">
    <source>
        <dbReference type="ARBA" id="ARBA00023157"/>
    </source>
</evidence>
<dbReference type="SUPFAM" id="SSF57184">
    <property type="entry name" value="Growth factor receptor domain"/>
    <property type="match status" value="1"/>
</dbReference>
<keyword evidence="3" id="KW-1185">Reference proteome</keyword>
<organism evidence="2 3">
    <name type="scientific">Owenia fusiformis</name>
    <name type="common">Polychaete worm</name>
    <dbReference type="NCBI Taxonomy" id="6347"/>
    <lineage>
        <taxon>Eukaryota</taxon>
        <taxon>Metazoa</taxon>
        <taxon>Spiralia</taxon>
        <taxon>Lophotrochozoa</taxon>
        <taxon>Annelida</taxon>
        <taxon>Polychaeta</taxon>
        <taxon>Sedentaria</taxon>
        <taxon>Canalipalpata</taxon>
        <taxon>Sabellida</taxon>
        <taxon>Oweniida</taxon>
        <taxon>Oweniidae</taxon>
        <taxon>Owenia</taxon>
    </lineage>
</organism>
<dbReference type="InterPro" id="IPR009030">
    <property type="entry name" value="Growth_fac_rcpt_cys_sf"/>
</dbReference>
<dbReference type="OrthoDB" id="6068400at2759"/>
<protein>
    <submittedName>
        <fullName evidence="2">Uncharacterized protein</fullName>
    </submittedName>
</protein>
<evidence type="ECO:0000313" key="3">
    <source>
        <dbReference type="Proteomes" id="UP000749559"/>
    </source>
</evidence>
<evidence type="ECO:0000313" key="2">
    <source>
        <dbReference type="EMBL" id="CAH1798547.1"/>
    </source>
</evidence>
<dbReference type="AlphaFoldDB" id="A0A8J1XKB2"/>
<dbReference type="SMART" id="SM00121">
    <property type="entry name" value="IB"/>
    <property type="match status" value="1"/>
</dbReference>
<keyword evidence="1" id="KW-1015">Disulfide bond</keyword>
<dbReference type="InterPro" id="IPR000867">
    <property type="entry name" value="IGFBP-like"/>
</dbReference>
<gene>
    <name evidence="2" type="ORF">OFUS_LOCUS22682</name>
</gene>
<dbReference type="GO" id="GO:0005576">
    <property type="term" value="C:extracellular region"/>
    <property type="evidence" value="ECO:0007669"/>
    <property type="project" value="InterPro"/>
</dbReference>
<dbReference type="Proteomes" id="UP000749559">
    <property type="component" value="Unassembled WGS sequence"/>
</dbReference>
<name>A0A8J1XKB2_OWEFU</name>